<protein>
    <recommendedName>
        <fullName evidence="9">DUF659 domain-containing protein</fullName>
    </recommendedName>
</protein>
<accession>A0A2N5SK29</accession>
<evidence type="ECO:0000313" key="8">
    <source>
        <dbReference type="Proteomes" id="UP000235392"/>
    </source>
</evidence>
<dbReference type="GO" id="GO:0008270">
    <property type="term" value="F:zinc ion binding"/>
    <property type="evidence" value="ECO:0007669"/>
    <property type="project" value="UniProtKB-KW"/>
</dbReference>
<evidence type="ECO:0000256" key="6">
    <source>
        <dbReference type="SAM" id="MobiDB-lite"/>
    </source>
</evidence>
<evidence type="ECO:0000256" key="3">
    <source>
        <dbReference type="ARBA" id="ARBA00022771"/>
    </source>
</evidence>
<proteinExistence type="predicted"/>
<keyword evidence="3" id="KW-0863">Zinc-finger</keyword>
<comment type="caution">
    <text evidence="7">The sequence shown here is derived from an EMBL/GenBank/DDBJ whole genome shotgun (WGS) entry which is preliminary data.</text>
</comment>
<dbReference type="SUPFAM" id="SSF53098">
    <property type="entry name" value="Ribonuclease H-like"/>
    <property type="match status" value="1"/>
</dbReference>
<sequence length="329" mass="36519">MNLRPRKKARHHTSPPSSSASDPIQIHAPLLQVNELHNEETPSASGCPTPLKDLEALSRAQNIAKTTVSSSYSSYSNPELSNQLNKNGRQMIVYPCKMCGTKINSPMTNSSCSNLLKYAAICLKKNAEKEQNCTLALLGVTGTGQIDPRQVNQICAIWCAEAARPFSSLEDESLKRLLHPTVLKNLPNQHAVSQSIHILYTAVPESFKLELKNKNGAFYLGVDAWQSPNGFDILGIVISWLNEGRGLNQKLESMPLDFIKISRSHTGKYLEEMVQLVVKKFGVQNKSCGIVSDNASNNAAMVDKLKKLKWPRNFKGEPHWIRCFAHVLN</sequence>
<reference evidence="7 8" key="1">
    <citation type="submission" date="2017-11" db="EMBL/GenBank/DDBJ databases">
        <title>De novo assembly and phasing of dikaryotic genomes from two isolates of Puccinia coronata f. sp. avenae, the causal agent of oat crown rust.</title>
        <authorList>
            <person name="Miller M.E."/>
            <person name="Zhang Y."/>
            <person name="Omidvar V."/>
            <person name="Sperschneider J."/>
            <person name="Schwessinger B."/>
            <person name="Raley C."/>
            <person name="Palmer J.M."/>
            <person name="Garnica D."/>
            <person name="Upadhyaya N."/>
            <person name="Rathjen J."/>
            <person name="Taylor J.M."/>
            <person name="Park R.F."/>
            <person name="Dodds P.N."/>
            <person name="Hirsch C.D."/>
            <person name="Kianian S.F."/>
            <person name="Figueroa M."/>
        </authorList>
    </citation>
    <scope>NUCLEOTIDE SEQUENCE [LARGE SCALE GENOMIC DNA]</scope>
    <source>
        <strain evidence="7">12SD80</strain>
    </source>
</reference>
<name>A0A2N5SK29_9BASI</name>
<evidence type="ECO:0000256" key="5">
    <source>
        <dbReference type="ARBA" id="ARBA00023242"/>
    </source>
</evidence>
<dbReference type="InterPro" id="IPR012337">
    <property type="entry name" value="RNaseH-like_sf"/>
</dbReference>
<keyword evidence="2" id="KW-0479">Metal-binding</keyword>
<organism evidence="7 8">
    <name type="scientific">Puccinia coronata f. sp. avenae</name>
    <dbReference type="NCBI Taxonomy" id="200324"/>
    <lineage>
        <taxon>Eukaryota</taxon>
        <taxon>Fungi</taxon>
        <taxon>Dikarya</taxon>
        <taxon>Basidiomycota</taxon>
        <taxon>Pucciniomycotina</taxon>
        <taxon>Pucciniomycetes</taxon>
        <taxon>Pucciniales</taxon>
        <taxon>Pucciniaceae</taxon>
        <taxon>Puccinia</taxon>
    </lineage>
</organism>
<gene>
    <name evidence="7" type="ORF">PCASD_25272</name>
</gene>
<dbReference type="AlphaFoldDB" id="A0A2N5SK29"/>
<dbReference type="PANTHER" id="PTHR46481:SF10">
    <property type="entry name" value="ZINC FINGER BED DOMAIN-CONTAINING PROTEIN 39"/>
    <property type="match status" value="1"/>
</dbReference>
<evidence type="ECO:0000256" key="2">
    <source>
        <dbReference type="ARBA" id="ARBA00022723"/>
    </source>
</evidence>
<feature type="compositionally biased region" description="Basic residues" evidence="6">
    <location>
        <begin position="1"/>
        <end position="13"/>
    </location>
</feature>
<evidence type="ECO:0000313" key="7">
    <source>
        <dbReference type="EMBL" id="PLW13596.1"/>
    </source>
</evidence>
<dbReference type="Proteomes" id="UP000235392">
    <property type="component" value="Unassembled WGS sequence"/>
</dbReference>
<comment type="subcellular location">
    <subcellularLocation>
        <location evidence="1">Nucleus</location>
    </subcellularLocation>
</comment>
<evidence type="ECO:0000256" key="1">
    <source>
        <dbReference type="ARBA" id="ARBA00004123"/>
    </source>
</evidence>
<dbReference type="EMBL" id="PGCI01000846">
    <property type="protein sequence ID" value="PLW13596.1"/>
    <property type="molecule type" value="Genomic_DNA"/>
</dbReference>
<dbReference type="GO" id="GO:0005634">
    <property type="term" value="C:nucleus"/>
    <property type="evidence" value="ECO:0007669"/>
    <property type="project" value="UniProtKB-SubCell"/>
</dbReference>
<dbReference type="PANTHER" id="PTHR46481">
    <property type="entry name" value="ZINC FINGER BED DOMAIN-CONTAINING PROTEIN 4"/>
    <property type="match status" value="1"/>
</dbReference>
<dbReference type="InterPro" id="IPR052035">
    <property type="entry name" value="ZnF_BED_domain_contain"/>
</dbReference>
<evidence type="ECO:0000256" key="4">
    <source>
        <dbReference type="ARBA" id="ARBA00022833"/>
    </source>
</evidence>
<evidence type="ECO:0008006" key="9">
    <source>
        <dbReference type="Google" id="ProtNLM"/>
    </source>
</evidence>
<feature type="region of interest" description="Disordered" evidence="6">
    <location>
        <begin position="1"/>
        <end position="24"/>
    </location>
</feature>
<keyword evidence="5" id="KW-0539">Nucleus</keyword>
<keyword evidence="4" id="KW-0862">Zinc</keyword>